<name>A0ACB1AHZ5_MELEN</name>
<comment type="caution">
    <text evidence="1">The sequence shown here is derived from an EMBL/GenBank/DDBJ whole genome shotgun (WGS) entry which is preliminary data.</text>
</comment>
<dbReference type="EMBL" id="CAVMJV010000078">
    <property type="protein sequence ID" value="CAK5089678.1"/>
    <property type="molecule type" value="Genomic_DNA"/>
</dbReference>
<gene>
    <name evidence="1" type="ORF">MENTE1834_LOCUS37413</name>
</gene>
<accession>A0ACB1AHZ5</accession>
<protein>
    <submittedName>
        <fullName evidence="1">Uncharacterized protein</fullName>
    </submittedName>
</protein>
<organism evidence="1 2">
    <name type="scientific">Meloidogyne enterolobii</name>
    <name type="common">Root-knot nematode worm</name>
    <name type="synonym">Meloidogyne mayaguensis</name>
    <dbReference type="NCBI Taxonomy" id="390850"/>
    <lineage>
        <taxon>Eukaryota</taxon>
        <taxon>Metazoa</taxon>
        <taxon>Ecdysozoa</taxon>
        <taxon>Nematoda</taxon>
        <taxon>Chromadorea</taxon>
        <taxon>Rhabditida</taxon>
        <taxon>Tylenchina</taxon>
        <taxon>Tylenchomorpha</taxon>
        <taxon>Tylenchoidea</taxon>
        <taxon>Meloidogynidae</taxon>
        <taxon>Meloidogyninae</taxon>
        <taxon>Meloidogyne</taxon>
    </lineage>
</organism>
<dbReference type="Proteomes" id="UP001497535">
    <property type="component" value="Unassembled WGS sequence"/>
</dbReference>
<evidence type="ECO:0000313" key="2">
    <source>
        <dbReference type="Proteomes" id="UP001497535"/>
    </source>
</evidence>
<evidence type="ECO:0000313" key="1">
    <source>
        <dbReference type="EMBL" id="CAK5089678.1"/>
    </source>
</evidence>
<reference evidence="1" key="1">
    <citation type="submission" date="2023-11" db="EMBL/GenBank/DDBJ databases">
        <authorList>
            <person name="Poullet M."/>
        </authorList>
    </citation>
    <scope>NUCLEOTIDE SEQUENCE</scope>
    <source>
        <strain evidence="1">E1834</strain>
    </source>
</reference>
<sequence length="130" mass="15029">MIALLSENSDKLLVGYLGTEPSLFKMPASETRFIDFEEKKKELREFEKIIFLSGREGENKEEKINKIFNFEVFIDKNSNSFNEGIKSATIQINFNNEEGNKINGELILNNLNNLYCLQGNQQILKEIEKC</sequence>
<proteinExistence type="predicted"/>
<keyword evidence="2" id="KW-1185">Reference proteome</keyword>